<keyword evidence="3 13" id="KW-0964">Secreted</keyword>
<comment type="cofactor">
    <cofactor evidence="10">
        <name>Ca(2+)</name>
        <dbReference type="ChEBI" id="CHEBI:29108"/>
    </cofactor>
    <text evidence="10">Binds 1 Ca(2+) ion per subunit.</text>
</comment>
<feature type="domain" description="Phospholipase A2-like central" evidence="14">
    <location>
        <begin position="29"/>
        <end position="134"/>
    </location>
</feature>
<feature type="chain" id="PRO_5033111550" description="Phospholipase A2" evidence="13">
    <location>
        <begin position="18"/>
        <end position="280"/>
    </location>
</feature>
<dbReference type="InterPro" id="IPR016090">
    <property type="entry name" value="PLA2-like_dom"/>
</dbReference>
<reference evidence="15" key="1">
    <citation type="submission" date="2021-02" db="EMBL/GenBank/DDBJ databases">
        <authorList>
            <person name="Nowell W R."/>
        </authorList>
    </citation>
    <scope>NUCLEOTIDE SEQUENCE</scope>
</reference>
<dbReference type="GO" id="GO:0006644">
    <property type="term" value="P:phospholipid metabolic process"/>
    <property type="evidence" value="ECO:0007669"/>
    <property type="project" value="InterPro"/>
</dbReference>
<gene>
    <name evidence="15" type="ORF">XAT740_LOCUS7222</name>
</gene>
<comment type="caution">
    <text evidence="15">The sequence shown here is derived from an EMBL/GenBank/DDBJ whole genome shotgun (WGS) entry which is preliminary data.</text>
</comment>
<dbReference type="Pfam" id="PF00068">
    <property type="entry name" value="Phospholip_A2_1"/>
    <property type="match status" value="1"/>
</dbReference>
<comment type="subcellular location">
    <subcellularLocation>
        <location evidence="1 13">Secreted</location>
    </subcellularLocation>
</comment>
<keyword evidence="7" id="KW-0442">Lipid degradation</keyword>
<dbReference type="PANTHER" id="PTHR11716:SF47">
    <property type="entry name" value="PHOSPHOLIPASE A2-ALPHA"/>
    <property type="match status" value="1"/>
</dbReference>
<evidence type="ECO:0000256" key="10">
    <source>
        <dbReference type="PIRSR" id="PIRSR601211-2"/>
    </source>
</evidence>
<accession>A0A813YJU1</accession>
<dbReference type="EC" id="3.1.1.4" evidence="2 13"/>
<evidence type="ECO:0000256" key="13">
    <source>
        <dbReference type="RuleBase" id="RU361236"/>
    </source>
</evidence>
<dbReference type="CDD" id="cd00125">
    <property type="entry name" value="PLA2c"/>
    <property type="match status" value="1"/>
</dbReference>
<evidence type="ECO:0000256" key="5">
    <source>
        <dbReference type="ARBA" id="ARBA00022801"/>
    </source>
</evidence>
<evidence type="ECO:0000256" key="7">
    <source>
        <dbReference type="ARBA" id="ARBA00022963"/>
    </source>
</evidence>
<evidence type="ECO:0000313" key="16">
    <source>
        <dbReference type="Proteomes" id="UP000663828"/>
    </source>
</evidence>
<evidence type="ECO:0000256" key="3">
    <source>
        <dbReference type="ARBA" id="ARBA00022525"/>
    </source>
</evidence>
<dbReference type="SUPFAM" id="SSF48619">
    <property type="entry name" value="Phospholipase A2, PLA2"/>
    <property type="match status" value="1"/>
</dbReference>
<dbReference type="Proteomes" id="UP000663828">
    <property type="component" value="Unassembled WGS sequence"/>
</dbReference>
<dbReference type="GO" id="GO:0050482">
    <property type="term" value="P:arachidonate secretion"/>
    <property type="evidence" value="ECO:0007669"/>
    <property type="project" value="InterPro"/>
</dbReference>
<evidence type="ECO:0000256" key="9">
    <source>
        <dbReference type="ARBA" id="ARBA00023157"/>
    </source>
</evidence>
<dbReference type="SMART" id="SM00085">
    <property type="entry name" value="PA2c"/>
    <property type="match status" value="1"/>
</dbReference>
<name>A0A813YJU1_ADIRI</name>
<dbReference type="AlphaFoldDB" id="A0A813YJU1"/>
<feature type="binding site" evidence="10">
    <location>
        <position position="75"/>
    </location>
    <ligand>
        <name>Ca(2+)</name>
        <dbReference type="ChEBI" id="CHEBI:29108"/>
    </ligand>
</feature>
<dbReference type="GO" id="GO:0005509">
    <property type="term" value="F:calcium ion binding"/>
    <property type="evidence" value="ECO:0007669"/>
    <property type="project" value="InterPro"/>
</dbReference>
<keyword evidence="5 13" id="KW-0378">Hydrolase</keyword>
<sequence length="280" mass="31554">MFSKLLVLTLIIGSITSVPTDQLSQSRNAAFEFREMITKVTGRSALDYLGYGCHCGLGGKGTPVDDLDRCCQVHDQCYADTSTYLQFWNLCSPHLVGYSWNVSNGAVTCTGNKDTCGYKTYHSGNNVSSKKRLHQQLKKPHYQLLTTCFPVANILQDSLKLRKKSSVQLPTVPNQAGTFIHRLLNEFFSITNINQNKSRLKQRRKRLKKDDCLICRKYRNHFSSDSGHLPPIQNSNAATRFSTDDIVPSIKKRRSLTDSQCQIIASAVELIFHTLLSNCR</sequence>
<dbReference type="InterPro" id="IPR001211">
    <property type="entry name" value="PLA2"/>
</dbReference>
<keyword evidence="6 10" id="KW-0106">Calcium</keyword>
<comment type="similarity">
    <text evidence="12">Belongs to the phospholipase A2 family.</text>
</comment>
<evidence type="ECO:0000256" key="2">
    <source>
        <dbReference type="ARBA" id="ARBA00013278"/>
    </source>
</evidence>
<dbReference type="PANTHER" id="PTHR11716">
    <property type="entry name" value="PHOSPHOLIPASE A2 FAMILY MEMBER"/>
    <property type="match status" value="1"/>
</dbReference>
<feature type="binding site" evidence="10">
    <location>
        <position position="58"/>
    </location>
    <ligand>
        <name>Ca(2+)</name>
        <dbReference type="ChEBI" id="CHEBI:29108"/>
    </ligand>
</feature>
<feature type="binding site" evidence="10">
    <location>
        <position position="56"/>
    </location>
    <ligand>
        <name>Ca(2+)</name>
        <dbReference type="ChEBI" id="CHEBI:29108"/>
    </ligand>
</feature>
<keyword evidence="8 13" id="KW-0443">Lipid metabolism</keyword>
<evidence type="ECO:0000256" key="12">
    <source>
        <dbReference type="RuleBase" id="RU003654"/>
    </source>
</evidence>
<dbReference type="InterPro" id="IPR033113">
    <property type="entry name" value="PLA2_histidine"/>
</dbReference>
<feature type="disulfide bond" evidence="11">
    <location>
        <begin position="55"/>
        <end position="71"/>
    </location>
</feature>
<keyword evidence="13" id="KW-0732">Signal</keyword>
<dbReference type="Gene3D" id="1.20.90.10">
    <property type="entry name" value="Phospholipase A2 domain"/>
    <property type="match status" value="1"/>
</dbReference>
<evidence type="ECO:0000256" key="11">
    <source>
        <dbReference type="PIRSR" id="PIRSR601211-3"/>
    </source>
</evidence>
<keyword evidence="9 11" id="KW-1015">Disulfide bond</keyword>
<keyword evidence="4 10" id="KW-0479">Metal-binding</keyword>
<protein>
    <recommendedName>
        <fullName evidence="2 13">Phospholipase A2</fullName>
        <ecNumber evidence="2 13">3.1.1.4</ecNumber>
    </recommendedName>
</protein>
<proteinExistence type="inferred from homology"/>
<feature type="disulfide bond" evidence="11">
    <location>
        <begin position="91"/>
        <end position="116"/>
    </location>
</feature>
<dbReference type="InterPro" id="IPR036444">
    <property type="entry name" value="PLipase_A2_dom_sf"/>
</dbReference>
<organism evidence="15 16">
    <name type="scientific">Adineta ricciae</name>
    <name type="common">Rotifer</name>
    <dbReference type="NCBI Taxonomy" id="249248"/>
    <lineage>
        <taxon>Eukaryota</taxon>
        <taxon>Metazoa</taxon>
        <taxon>Spiralia</taxon>
        <taxon>Gnathifera</taxon>
        <taxon>Rotifera</taxon>
        <taxon>Eurotatoria</taxon>
        <taxon>Bdelloidea</taxon>
        <taxon>Adinetida</taxon>
        <taxon>Adinetidae</taxon>
        <taxon>Adineta</taxon>
    </lineage>
</organism>
<dbReference type="GO" id="GO:0016042">
    <property type="term" value="P:lipid catabolic process"/>
    <property type="evidence" value="ECO:0007669"/>
    <property type="project" value="UniProtKB-KW"/>
</dbReference>
<evidence type="ECO:0000256" key="1">
    <source>
        <dbReference type="ARBA" id="ARBA00004613"/>
    </source>
</evidence>
<keyword evidence="16" id="KW-1185">Reference proteome</keyword>
<evidence type="ECO:0000256" key="4">
    <source>
        <dbReference type="ARBA" id="ARBA00022723"/>
    </source>
</evidence>
<dbReference type="GO" id="GO:0004623">
    <property type="term" value="F:phospholipase A2 activity"/>
    <property type="evidence" value="ECO:0007669"/>
    <property type="project" value="UniProtKB-EC"/>
</dbReference>
<comment type="catalytic activity">
    <reaction evidence="13">
        <text>a 1,2-diacyl-sn-glycero-3-phosphocholine + H2O = a 1-acyl-sn-glycero-3-phosphocholine + a fatty acid + H(+)</text>
        <dbReference type="Rhea" id="RHEA:15801"/>
        <dbReference type="ChEBI" id="CHEBI:15377"/>
        <dbReference type="ChEBI" id="CHEBI:15378"/>
        <dbReference type="ChEBI" id="CHEBI:28868"/>
        <dbReference type="ChEBI" id="CHEBI:57643"/>
        <dbReference type="ChEBI" id="CHEBI:58168"/>
        <dbReference type="EC" id="3.1.1.4"/>
    </reaction>
</comment>
<dbReference type="GO" id="GO:0005576">
    <property type="term" value="C:extracellular region"/>
    <property type="evidence" value="ECO:0007669"/>
    <property type="project" value="UniProtKB-SubCell"/>
</dbReference>
<evidence type="ECO:0000259" key="14">
    <source>
        <dbReference type="SMART" id="SM00085"/>
    </source>
</evidence>
<evidence type="ECO:0000256" key="6">
    <source>
        <dbReference type="ARBA" id="ARBA00022837"/>
    </source>
</evidence>
<dbReference type="PRINTS" id="PR00389">
    <property type="entry name" value="PHPHLIPASEA2"/>
</dbReference>
<evidence type="ECO:0000313" key="15">
    <source>
        <dbReference type="EMBL" id="CAF0885379.1"/>
    </source>
</evidence>
<feature type="signal peptide" evidence="13">
    <location>
        <begin position="1"/>
        <end position="17"/>
    </location>
</feature>
<dbReference type="EMBL" id="CAJNOR010000341">
    <property type="protein sequence ID" value="CAF0885379.1"/>
    <property type="molecule type" value="Genomic_DNA"/>
</dbReference>
<dbReference type="PROSITE" id="PS00118">
    <property type="entry name" value="PA2_HIS"/>
    <property type="match status" value="1"/>
</dbReference>
<evidence type="ECO:0000256" key="8">
    <source>
        <dbReference type="ARBA" id="ARBA00023098"/>
    </source>
</evidence>